<accession>A0A0B7A2K1</accession>
<gene>
    <name evidence="5" type="primary">ORF92783</name>
</gene>
<organism evidence="5">
    <name type="scientific">Arion vulgaris</name>
    <dbReference type="NCBI Taxonomy" id="1028688"/>
    <lineage>
        <taxon>Eukaryota</taxon>
        <taxon>Metazoa</taxon>
        <taxon>Spiralia</taxon>
        <taxon>Lophotrochozoa</taxon>
        <taxon>Mollusca</taxon>
        <taxon>Gastropoda</taxon>
        <taxon>Heterobranchia</taxon>
        <taxon>Euthyneura</taxon>
        <taxon>Panpulmonata</taxon>
        <taxon>Eupulmonata</taxon>
        <taxon>Stylommatophora</taxon>
        <taxon>Helicina</taxon>
        <taxon>Arionoidea</taxon>
        <taxon>Arionidae</taxon>
        <taxon>Arion</taxon>
    </lineage>
</organism>
<dbReference type="PANTHER" id="PTHR43866:SF3">
    <property type="entry name" value="METHYLMALONATE-SEMIALDEHYDE DEHYDROGENASE [ACYLATING], MITOCHONDRIAL"/>
    <property type="match status" value="1"/>
</dbReference>
<dbReference type="InterPro" id="IPR010061">
    <property type="entry name" value="MeMal-semiAld_DH"/>
</dbReference>
<evidence type="ECO:0000313" key="5">
    <source>
        <dbReference type="EMBL" id="CEK74837.1"/>
    </source>
</evidence>
<dbReference type="SUPFAM" id="SSF53720">
    <property type="entry name" value="ALDH-like"/>
    <property type="match status" value="1"/>
</dbReference>
<feature type="domain" description="Aldehyde dehydrogenase" evidence="4">
    <location>
        <begin position="41"/>
        <end position="107"/>
    </location>
</feature>
<evidence type="ECO:0000256" key="1">
    <source>
        <dbReference type="ARBA" id="ARBA00009986"/>
    </source>
</evidence>
<dbReference type="GO" id="GO:0005739">
    <property type="term" value="C:mitochondrion"/>
    <property type="evidence" value="ECO:0007669"/>
    <property type="project" value="TreeGrafter"/>
</dbReference>
<evidence type="ECO:0000259" key="4">
    <source>
        <dbReference type="Pfam" id="PF00171"/>
    </source>
</evidence>
<comment type="similarity">
    <text evidence="1">Belongs to the aldehyde dehydrogenase family.</text>
</comment>
<dbReference type="GO" id="GO:0006210">
    <property type="term" value="P:thymine catabolic process"/>
    <property type="evidence" value="ECO:0007669"/>
    <property type="project" value="TreeGrafter"/>
</dbReference>
<comment type="catalytic activity">
    <reaction evidence="3">
        <text>3-oxopropanoate + NAD(+) + CoA + H2O = hydrogencarbonate + acetyl-CoA + NADH + H(+)</text>
        <dbReference type="Rhea" id="RHEA:76615"/>
        <dbReference type="ChEBI" id="CHEBI:15377"/>
        <dbReference type="ChEBI" id="CHEBI:15378"/>
        <dbReference type="ChEBI" id="CHEBI:17544"/>
        <dbReference type="ChEBI" id="CHEBI:33190"/>
        <dbReference type="ChEBI" id="CHEBI:57287"/>
        <dbReference type="ChEBI" id="CHEBI:57288"/>
        <dbReference type="ChEBI" id="CHEBI:57540"/>
        <dbReference type="ChEBI" id="CHEBI:57945"/>
        <dbReference type="EC" id="1.2.1.27"/>
    </reaction>
    <physiologicalReaction direction="left-to-right" evidence="3">
        <dbReference type="Rhea" id="RHEA:76616"/>
    </physiologicalReaction>
</comment>
<sequence length="108" mass="12179">MKMTVLTAIRSLRLAGINALHFSRCYASSIPTTKIFVNNEFVESKTKKWIDLHNPATNEVITKVPECTNQELEAAVAAAKAAFPSWSKTTVLTRQQIMFRLQDLIKKI</sequence>
<dbReference type="InterPro" id="IPR016162">
    <property type="entry name" value="Ald_DH_N"/>
</dbReference>
<protein>
    <recommendedName>
        <fullName evidence="4">Aldehyde dehydrogenase domain-containing protein</fullName>
    </recommendedName>
</protein>
<evidence type="ECO:0000256" key="3">
    <source>
        <dbReference type="ARBA" id="ARBA00048821"/>
    </source>
</evidence>
<dbReference type="GO" id="GO:0004491">
    <property type="term" value="F:methylmalonate-semialdehyde dehydrogenase (acylating, NAD) activity"/>
    <property type="evidence" value="ECO:0007669"/>
    <property type="project" value="UniProtKB-EC"/>
</dbReference>
<proteinExistence type="inferred from homology"/>
<dbReference type="AlphaFoldDB" id="A0A0B7A2K1"/>
<dbReference type="EMBL" id="HACG01027972">
    <property type="protein sequence ID" value="CEK74837.1"/>
    <property type="molecule type" value="Transcribed_RNA"/>
</dbReference>
<dbReference type="GO" id="GO:0006574">
    <property type="term" value="P:L-valine catabolic process"/>
    <property type="evidence" value="ECO:0007669"/>
    <property type="project" value="TreeGrafter"/>
</dbReference>
<dbReference type="InterPro" id="IPR016161">
    <property type="entry name" value="Ald_DH/histidinol_DH"/>
</dbReference>
<dbReference type="Pfam" id="PF00171">
    <property type="entry name" value="Aldedh"/>
    <property type="match status" value="1"/>
</dbReference>
<comment type="catalytic activity">
    <reaction evidence="2">
        <text>2-methyl-3-oxopropanoate + NAD(+) + CoA + H2O = propanoyl-CoA + hydrogencarbonate + NADH + H(+)</text>
        <dbReference type="Rhea" id="RHEA:20804"/>
        <dbReference type="ChEBI" id="CHEBI:15377"/>
        <dbReference type="ChEBI" id="CHEBI:15378"/>
        <dbReference type="ChEBI" id="CHEBI:17544"/>
        <dbReference type="ChEBI" id="CHEBI:57287"/>
        <dbReference type="ChEBI" id="CHEBI:57392"/>
        <dbReference type="ChEBI" id="CHEBI:57540"/>
        <dbReference type="ChEBI" id="CHEBI:57700"/>
        <dbReference type="ChEBI" id="CHEBI:57945"/>
        <dbReference type="EC" id="1.2.1.27"/>
    </reaction>
    <physiologicalReaction direction="left-to-right" evidence="2">
        <dbReference type="Rhea" id="RHEA:20805"/>
    </physiologicalReaction>
</comment>
<dbReference type="PANTHER" id="PTHR43866">
    <property type="entry name" value="MALONATE-SEMIALDEHYDE DEHYDROGENASE"/>
    <property type="match status" value="1"/>
</dbReference>
<dbReference type="InterPro" id="IPR015590">
    <property type="entry name" value="Aldehyde_DH_dom"/>
</dbReference>
<reference evidence="5" key="1">
    <citation type="submission" date="2014-12" db="EMBL/GenBank/DDBJ databases">
        <title>Insight into the proteome of Arion vulgaris.</title>
        <authorList>
            <person name="Aradska J."/>
            <person name="Bulat T."/>
            <person name="Smidak R."/>
            <person name="Sarate P."/>
            <person name="Gangsoo J."/>
            <person name="Sialana F."/>
            <person name="Bilban M."/>
            <person name="Lubec G."/>
        </authorList>
    </citation>
    <scope>NUCLEOTIDE SEQUENCE</scope>
    <source>
        <tissue evidence="5">Skin</tissue>
    </source>
</reference>
<dbReference type="Gene3D" id="3.40.605.10">
    <property type="entry name" value="Aldehyde Dehydrogenase, Chain A, domain 1"/>
    <property type="match status" value="1"/>
</dbReference>
<evidence type="ECO:0000256" key="2">
    <source>
        <dbReference type="ARBA" id="ARBA00047644"/>
    </source>
</evidence>
<name>A0A0B7A2K1_9EUPU</name>